<feature type="non-terminal residue" evidence="2">
    <location>
        <position position="67"/>
    </location>
</feature>
<dbReference type="Proteomes" id="UP000801492">
    <property type="component" value="Unassembled WGS sequence"/>
</dbReference>
<dbReference type="AlphaFoldDB" id="A0A8K0G9D3"/>
<gene>
    <name evidence="2" type="ORF">ILUMI_15592</name>
</gene>
<evidence type="ECO:0000313" key="2">
    <source>
        <dbReference type="EMBL" id="KAF2890581.1"/>
    </source>
</evidence>
<comment type="caution">
    <text evidence="2">The sequence shown here is derived from an EMBL/GenBank/DDBJ whole genome shotgun (WGS) entry which is preliminary data.</text>
</comment>
<evidence type="ECO:0000256" key="1">
    <source>
        <dbReference type="SAM" id="MobiDB-lite"/>
    </source>
</evidence>
<evidence type="ECO:0000313" key="3">
    <source>
        <dbReference type="Proteomes" id="UP000801492"/>
    </source>
</evidence>
<feature type="compositionally biased region" description="Basic and acidic residues" evidence="1">
    <location>
        <begin position="40"/>
        <end position="58"/>
    </location>
</feature>
<keyword evidence="3" id="KW-1185">Reference proteome</keyword>
<sequence length="67" mass="7984">MTFRNYVRQNCVAARQNVYNVNNDQEVEQPHSKLEELVDKGGIKEKDNENNDRQDKKSVMNKKRIYI</sequence>
<reference evidence="2" key="1">
    <citation type="submission" date="2019-08" db="EMBL/GenBank/DDBJ databases">
        <title>The genome of the North American firefly Photinus pyralis.</title>
        <authorList>
            <consortium name="Photinus pyralis genome working group"/>
            <person name="Fallon T.R."/>
            <person name="Sander Lower S.E."/>
            <person name="Weng J.-K."/>
        </authorList>
    </citation>
    <scope>NUCLEOTIDE SEQUENCE</scope>
    <source>
        <strain evidence="2">TRF0915ILg1</strain>
        <tissue evidence="2">Whole body</tissue>
    </source>
</reference>
<organism evidence="2 3">
    <name type="scientific">Ignelater luminosus</name>
    <name type="common">Cucubano</name>
    <name type="synonym">Pyrophorus luminosus</name>
    <dbReference type="NCBI Taxonomy" id="2038154"/>
    <lineage>
        <taxon>Eukaryota</taxon>
        <taxon>Metazoa</taxon>
        <taxon>Ecdysozoa</taxon>
        <taxon>Arthropoda</taxon>
        <taxon>Hexapoda</taxon>
        <taxon>Insecta</taxon>
        <taxon>Pterygota</taxon>
        <taxon>Neoptera</taxon>
        <taxon>Endopterygota</taxon>
        <taxon>Coleoptera</taxon>
        <taxon>Polyphaga</taxon>
        <taxon>Elateriformia</taxon>
        <taxon>Elateroidea</taxon>
        <taxon>Elateridae</taxon>
        <taxon>Agrypninae</taxon>
        <taxon>Pyrophorini</taxon>
        <taxon>Ignelater</taxon>
    </lineage>
</organism>
<proteinExistence type="predicted"/>
<protein>
    <submittedName>
        <fullName evidence="2">Uncharacterized protein</fullName>
    </submittedName>
</protein>
<feature type="region of interest" description="Disordered" evidence="1">
    <location>
        <begin position="40"/>
        <end position="67"/>
    </location>
</feature>
<dbReference type="EMBL" id="VTPC01049716">
    <property type="protein sequence ID" value="KAF2890581.1"/>
    <property type="molecule type" value="Genomic_DNA"/>
</dbReference>
<name>A0A8K0G9D3_IGNLU</name>
<accession>A0A8K0G9D3</accession>